<dbReference type="Gene3D" id="2.70.170.10">
    <property type="entry name" value="Neurotransmitter-gated ion-channel ligand-binding domain"/>
    <property type="match status" value="1"/>
</dbReference>
<feature type="region of interest" description="Disordered" evidence="12">
    <location>
        <begin position="364"/>
        <end position="392"/>
    </location>
</feature>
<evidence type="ECO:0000259" key="14">
    <source>
        <dbReference type="Pfam" id="PF02932"/>
    </source>
</evidence>
<dbReference type="EnsemblMetazoa" id="XM_030976038">
    <property type="protein sequence ID" value="XP_030831898"/>
    <property type="gene ID" value="LOC586748"/>
</dbReference>
<evidence type="ECO:0000256" key="6">
    <source>
        <dbReference type="ARBA" id="ARBA00022729"/>
    </source>
</evidence>
<evidence type="ECO:0000256" key="9">
    <source>
        <dbReference type="ARBA" id="ARBA00023136"/>
    </source>
</evidence>
<dbReference type="KEGG" id="spu:586748"/>
<dbReference type="Gene3D" id="1.20.58.390">
    <property type="entry name" value="Neurotransmitter-gated ion-channel transmembrane domain"/>
    <property type="match status" value="1"/>
</dbReference>
<keyword evidence="16" id="KW-1185">Reference proteome</keyword>
<feature type="domain" description="Neurotransmitter-gated ion-channel transmembrane" evidence="14">
    <location>
        <begin position="258"/>
        <end position="517"/>
    </location>
</feature>
<protein>
    <submittedName>
        <fullName evidence="15">Uncharacterized protein</fullName>
    </submittedName>
</protein>
<keyword evidence="8 11" id="KW-0406">Ion transport</keyword>
<name>A0A7M7N6A3_STRPU</name>
<dbReference type="InterPro" id="IPR036734">
    <property type="entry name" value="Neur_chan_lig-bd_sf"/>
</dbReference>
<dbReference type="GO" id="GO:0005886">
    <property type="term" value="C:plasma membrane"/>
    <property type="evidence" value="ECO:0007669"/>
    <property type="project" value="UniProtKB-SubCell"/>
</dbReference>
<keyword evidence="10 11" id="KW-0407">Ion channel</keyword>
<dbReference type="CDD" id="cd19049">
    <property type="entry name" value="LGIC_TM_anion"/>
    <property type="match status" value="1"/>
</dbReference>
<dbReference type="InterPro" id="IPR006201">
    <property type="entry name" value="Neur_channel"/>
</dbReference>
<dbReference type="FunFam" id="2.70.170.10:FF:000014">
    <property type="entry name" value="Glycine receptor subunit beta"/>
    <property type="match status" value="1"/>
</dbReference>
<dbReference type="PRINTS" id="PR00253">
    <property type="entry name" value="GABAARECEPTR"/>
</dbReference>
<dbReference type="InterPro" id="IPR038050">
    <property type="entry name" value="Neuro_actylchol_rec"/>
</dbReference>
<dbReference type="PRINTS" id="PR00252">
    <property type="entry name" value="NRIONCHANNEL"/>
</dbReference>
<evidence type="ECO:0000256" key="3">
    <source>
        <dbReference type="ARBA" id="ARBA00022448"/>
    </source>
</evidence>
<keyword evidence="6" id="KW-0732">Signal</keyword>
<evidence type="ECO:0000313" key="16">
    <source>
        <dbReference type="Proteomes" id="UP000007110"/>
    </source>
</evidence>
<sequence length="530" mass="60285">MESVTAKSPPTSASSMSMSDVDMSENSLSSSYEPPAGLSGPSAILHEILQTYDHRVRPNFGGAATNVACSINIISLDSVTEITMDFGMTILLKEYWNDPRLAYGNKSHLPYLGSGKDMIEQIWAPDLFFANEKQANYHDVTQPNRLVRIYPNGDIYYSMKLTLVLSCRMNFETFPMDMQRCRTVVESYQSTDNELTLEWREPDAVVLSTLIMLPQFSVIPELSHGPCTDQFYTTGNYSCIEFSFVLIRELTFYVVQAYMPTALLVIISWVSFWIDISQAAARVSLGVTTILTMTTTTTGYAGSAGLPKVSYTKAIDIWFDACLAFAISSLFEYSVVHYLWTKDRTERQRQKVLRKNNKKFHFPSTCLSGPDNESPNRHHRHQFRSATSGRSTEYTVAIDENKPDPRFANYNYGPTYRPVRNEQYRNNYDNETPRMDSLDEDVENGMAYESRNHRDCHVPGEKEHPVFFGLFKSSSSSSSPSPSQGSHRSSKLLALRIDQLARVLFPLTFLLLSVTYWSYYLSRRRVSDIL</sequence>
<dbReference type="OMA" id="HYLWTKD"/>
<evidence type="ECO:0000256" key="2">
    <source>
        <dbReference type="ARBA" id="ARBA00004236"/>
    </source>
</evidence>
<comment type="similarity">
    <text evidence="11">Belongs to the ligand-gated ion channel (TC 1.A.9) family.</text>
</comment>
<evidence type="ECO:0000256" key="12">
    <source>
        <dbReference type="SAM" id="MobiDB-lite"/>
    </source>
</evidence>
<reference evidence="16" key="1">
    <citation type="submission" date="2015-02" db="EMBL/GenBank/DDBJ databases">
        <title>Genome sequencing for Strongylocentrotus purpuratus.</title>
        <authorList>
            <person name="Murali S."/>
            <person name="Liu Y."/>
            <person name="Vee V."/>
            <person name="English A."/>
            <person name="Wang M."/>
            <person name="Skinner E."/>
            <person name="Han Y."/>
            <person name="Muzny D.M."/>
            <person name="Worley K.C."/>
            <person name="Gibbs R.A."/>
        </authorList>
    </citation>
    <scope>NUCLEOTIDE SEQUENCE</scope>
</reference>
<dbReference type="SUPFAM" id="SSF63712">
    <property type="entry name" value="Nicotinic receptor ligand binding domain-like"/>
    <property type="match status" value="1"/>
</dbReference>
<organism evidence="15 16">
    <name type="scientific">Strongylocentrotus purpuratus</name>
    <name type="common">Purple sea urchin</name>
    <dbReference type="NCBI Taxonomy" id="7668"/>
    <lineage>
        <taxon>Eukaryota</taxon>
        <taxon>Metazoa</taxon>
        <taxon>Echinodermata</taxon>
        <taxon>Eleutherozoa</taxon>
        <taxon>Echinozoa</taxon>
        <taxon>Echinoidea</taxon>
        <taxon>Euechinoidea</taxon>
        <taxon>Echinacea</taxon>
        <taxon>Camarodonta</taxon>
        <taxon>Echinidea</taxon>
        <taxon>Strongylocentrotidae</taxon>
        <taxon>Strongylocentrotus</taxon>
    </lineage>
</organism>
<dbReference type="InterPro" id="IPR006028">
    <property type="entry name" value="GABAA/Glycine_rcpt"/>
</dbReference>
<dbReference type="GO" id="GO:1902476">
    <property type="term" value="P:chloride transmembrane transport"/>
    <property type="evidence" value="ECO:0000318"/>
    <property type="project" value="GO_Central"/>
</dbReference>
<dbReference type="GO" id="GO:0005231">
    <property type="term" value="F:excitatory extracellular ligand-gated monoatomic ion channel activity"/>
    <property type="evidence" value="ECO:0000318"/>
    <property type="project" value="GO_Central"/>
</dbReference>
<dbReference type="PROSITE" id="PS00236">
    <property type="entry name" value="NEUROTR_ION_CHANNEL"/>
    <property type="match status" value="1"/>
</dbReference>
<feature type="compositionally biased region" description="Low complexity" evidence="12">
    <location>
        <begin position="1"/>
        <end position="21"/>
    </location>
</feature>
<evidence type="ECO:0000256" key="5">
    <source>
        <dbReference type="ARBA" id="ARBA00022692"/>
    </source>
</evidence>
<keyword evidence="5 11" id="KW-0812">Transmembrane</keyword>
<dbReference type="InParanoid" id="A0A7M7N6A3"/>
<dbReference type="GO" id="GO:0004888">
    <property type="term" value="F:transmembrane signaling receptor activity"/>
    <property type="evidence" value="ECO:0007669"/>
    <property type="project" value="InterPro"/>
</dbReference>
<proteinExistence type="inferred from homology"/>
<reference evidence="15" key="2">
    <citation type="submission" date="2021-01" db="UniProtKB">
        <authorList>
            <consortium name="EnsemblMetazoa"/>
        </authorList>
    </citation>
    <scope>IDENTIFICATION</scope>
</reference>
<feature type="transmembrane region" description="Helical" evidence="11">
    <location>
        <begin position="317"/>
        <end position="340"/>
    </location>
</feature>
<dbReference type="SUPFAM" id="SSF90112">
    <property type="entry name" value="Neurotransmitter-gated ion-channel transmembrane pore"/>
    <property type="match status" value="1"/>
</dbReference>
<dbReference type="AlphaFoldDB" id="A0A7M7N6A3"/>
<keyword evidence="7 11" id="KW-1133">Transmembrane helix</keyword>
<dbReference type="GO" id="GO:0098794">
    <property type="term" value="C:postsynapse"/>
    <property type="evidence" value="ECO:0007669"/>
    <property type="project" value="GOC"/>
</dbReference>
<dbReference type="Pfam" id="PF02932">
    <property type="entry name" value="Neur_chan_memb"/>
    <property type="match status" value="1"/>
</dbReference>
<dbReference type="InterPro" id="IPR006202">
    <property type="entry name" value="Neur_chan_lig-bd"/>
</dbReference>
<keyword evidence="3 11" id="KW-0813">Transport</keyword>
<comment type="subcellular location">
    <subcellularLocation>
        <location evidence="2">Cell membrane</location>
    </subcellularLocation>
    <subcellularLocation>
        <location evidence="1">Membrane</location>
        <topology evidence="1">Multi-pass membrane protein</topology>
    </subcellularLocation>
</comment>
<feature type="region of interest" description="Disordered" evidence="12">
    <location>
        <begin position="1"/>
        <end position="35"/>
    </location>
</feature>
<evidence type="ECO:0000259" key="13">
    <source>
        <dbReference type="Pfam" id="PF02931"/>
    </source>
</evidence>
<dbReference type="GeneID" id="586748"/>
<dbReference type="FunCoup" id="A0A7M7N6A3">
    <property type="interactions" value="501"/>
</dbReference>
<evidence type="ECO:0000256" key="1">
    <source>
        <dbReference type="ARBA" id="ARBA00004141"/>
    </source>
</evidence>
<dbReference type="OrthoDB" id="407674at2759"/>
<keyword evidence="9 11" id="KW-0472">Membrane</keyword>
<dbReference type="Pfam" id="PF02931">
    <property type="entry name" value="Neur_chan_LBD"/>
    <property type="match status" value="1"/>
</dbReference>
<dbReference type="InterPro" id="IPR006029">
    <property type="entry name" value="Neurotrans-gated_channel_TM"/>
</dbReference>
<dbReference type="InterPro" id="IPR036719">
    <property type="entry name" value="Neuro-gated_channel_TM_sf"/>
</dbReference>
<evidence type="ECO:0000256" key="10">
    <source>
        <dbReference type="ARBA" id="ARBA00023303"/>
    </source>
</evidence>
<evidence type="ECO:0000256" key="7">
    <source>
        <dbReference type="ARBA" id="ARBA00022989"/>
    </source>
</evidence>
<feature type="transmembrane region" description="Helical" evidence="11">
    <location>
        <begin position="250"/>
        <end position="273"/>
    </location>
</feature>
<dbReference type="Proteomes" id="UP000007110">
    <property type="component" value="Unassembled WGS sequence"/>
</dbReference>
<feature type="transmembrane region" description="Helical" evidence="11">
    <location>
        <begin position="285"/>
        <end position="305"/>
    </location>
</feature>
<evidence type="ECO:0000313" key="15">
    <source>
        <dbReference type="EnsemblMetazoa" id="XP_030831898"/>
    </source>
</evidence>
<accession>A0A7M7N6A3</accession>
<evidence type="ECO:0000256" key="8">
    <source>
        <dbReference type="ARBA" id="ARBA00023065"/>
    </source>
</evidence>
<feature type="domain" description="Neurotransmitter-gated ion-channel ligand-binding" evidence="13">
    <location>
        <begin position="43"/>
        <end position="249"/>
    </location>
</feature>
<feature type="transmembrane region" description="Helical" evidence="11">
    <location>
        <begin position="500"/>
        <end position="520"/>
    </location>
</feature>
<dbReference type="PANTHER" id="PTHR18945">
    <property type="entry name" value="NEUROTRANSMITTER GATED ION CHANNEL"/>
    <property type="match status" value="1"/>
</dbReference>
<keyword evidence="4" id="KW-1003">Cell membrane</keyword>
<dbReference type="RefSeq" id="XP_030831898.1">
    <property type="nucleotide sequence ID" value="XM_030976038.1"/>
</dbReference>
<dbReference type="NCBIfam" id="TIGR00860">
    <property type="entry name" value="LIC"/>
    <property type="match status" value="1"/>
</dbReference>
<dbReference type="InterPro" id="IPR018000">
    <property type="entry name" value="Neurotransmitter_ion_chnl_CS"/>
</dbReference>
<evidence type="ECO:0000256" key="4">
    <source>
        <dbReference type="ARBA" id="ARBA00022475"/>
    </source>
</evidence>
<evidence type="ECO:0000256" key="11">
    <source>
        <dbReference type="RuleBase" id="RU000687"/>
    </source>
</evidence>